<evidence type="ECO:0000313" key="3">
    <source>
        <dbReference type="Proteomes" id="UP000604046"/>
    </source>
</evidence>
<dbReference type="EMBL" id="CAJNDS010002267">
    <property type="protein sequence ID" value="CAE7402432.1"/>
    <property type="molecule type" value="Genomic_DNA"/>
</dbReference>
<gene>
    <name evidence="2" type="ORF">SNAT2548_LOCUS21901</name>
</gene>
<comment type="caution">
    <text evidence="2">The sequence shown here is derived from an EMBL/GenBank/DDBJ whole genome shotgun (WGS) entry which is preliminary data.</text>
</comment>
<evidence type="ECO:0000256" key="1">
    <source>
        <dbReference type="SAM" id="Phobius"/>
    </source>
</evidence>
<keyword evidence="3" id="KW-1185">Reference proteome</keyword>
<evidence type="ECO:0000313" key="2">
    <source>
        <dbReference type="EMBL" id="CAE7402432.1"/>
    </source>
</evidence>
<keyword evidence="1" id="KW-0812">Transmembrane</keyword>
<accession>A0A812QT58</accession>
<keyword evidence="1" id="KW-1133">Transmembrane helix</keyword>
<organism evidence="2 3">
    <name type="scientific">Symbiodinium natans</name>
    <dbReference type="NCBI Taxonomy" id="878477"/>
    <lineage>
        <taxon>Eukaryota</taxon>
        <taxon>Sar</taxon>
        <taxon>Alveolata</taxon>
        <taxon>Dinophyceae</taxon>
        <taxon>Suessiales</taxon>
        <taxon>Symbiodiniaceae</taxon>
        <taxon>Symbiodinium</taxon>
    </lineage>
</organism>
<sequence length="302" mass="30555">MGAAASTAPPPREVLSQEQWARMRCAWFKMFAEEDFKPRSIIQFMCKQTKTVKYGSVDRIIDPNSAFIKIAEGVFMELKKKDMIWSLVPDTCMSKAKAAISFTMDVSRILELTSVEGVKLVVTSAAAEGLVGAASVTSGLASLGGGTVATGGMGMMGGIFIVAATPSMLTAHTIYKLCDAMENNSVTPTIVAMGGVGGAVAGSTIGVIMVAESGAVVGLSASGITSGLAALGGGSVASGGLGMLGGVAAVATGAALVAGAVGGTVWLVSHQIVQGKLAEQRVAMLDMAVKNGFKNLIGELAG</sequence>
<name>A0A812QT58_9DINO</name>
<dbReference type="Proteomes" id="UP000604046">
    <property type="component" value="Unassembled WGS sequence"/>
</dbReference>
<reference evidence="2" key="1">
    <citation type="submission" date="2021-02" db="EMBL/GenBank/DDBJ databases">
        <authorList>
            <person name="Dougan E. K."/>
            <person name="Rhodes N."/>
            <person name="Thang M."/>
            <person name="Chan C."/>
        </authorList>
    </citation>
    <scope>NUCLEOTIDE SEQUENCE</scope>
</reference>
<feature type="transmembrane region" description="Helical" evidence="1">
    <location>
        <begin position="217"/>
        <end position="237"/>
    </location>
</feature>
<feature type="transmembrane region" description="Helical" evidence="1">
    <location>
        <begin position="190"/>
        <end position="210"/>
    </location>
</feature>
<feature type="transmembrane region" description="Helical" evidence="1">
    <location>
        <begin position="243"/>
        <end position="268"/>
    </location>
</feature>
<dbReference type="AlphaFoldDB" id="A0A812QT58"/>
<keyword evidence="1" id="KW-0472">Membrane</keyword>
<proteinExistence type="predicted"/>
<protein>
    <submittedName>
        <fullName evidence="2">Uncharacterized protein</fullName>
    </submittedName>
</protein>